<organism evidence="3 4">
    <name type="scientific">Roseimicrobium gellanilyticum</name>
    <dbReference type="NCBI Taxonomy" id="748857"/>
    <lineage>
        <taxon>Bacteria</taxon>
        <taxon>Pseudomonadati</taxon>
        <taxon>Verrucomicrobiota</taxon>
        <taxon>Verrucomicrobiia</taxon>
        <taxon>Verrucomicrobiales</taxon>
        <taxon>Verrucomicrobiaceae</taxon>
        <taxon>Roseimicrobium</taxon>
    </lineage>
</organism>
<dbReference type="Proteomes" id="UP000253426">
    <property type="component" value="Unassembled WGS sequence"/>
</dbReference>
<sequence length="405" mass="43803">MLKIAVLAGIALVAPSLGAQGPAASSAGGAGATPVPPPAKKEKFTDSNPALLYWQAFALLPELKQPQLKIITEVLEGRLSASDPSVGTLLGSTRRALERFARAARGTQPCVWGTTLDEGPFAPMPHLTKLQQMCRLALVQVEAHYASGELEKAWTWTKHVHAAARHLAAEPLLITTITQQGVEQQAIRTTARHALSLDTDHGQAIIGDMKAMPPLHTVREALTGEHAMADWMRHMVLGIQNSPENEQAMLDVAQSLLNAQSQDADSSKSAAAKQALASMEEWKKNAEQGRELQARAEAASTKPWKDYQADLKEMHASLVDAGQVLKNTLPAFEGAMRKQFETQTLHIMLFAVLQPPDEGHLNGEMKGAVDSFEGKALMLNRDAVPWVISTQGSMNGRPLKLEIGR</sequence>
<feature type="signal peptide" evidence="2">
    <location>
        <begin position="1"/>
        <end position="19"/>
    </location>
</feature>
<dbReference type="EMBL" id="QNRR01000019">
    <property type="protein sequence ID" value="RBP35881.1"/>
    <property type="molecule type" value="Genomic_DNA"/>
</dbReference>
<protein>
    <submittedName>
        <fullName evidence="3">Uncharacterized protein</fullName>
    </submittedName>
</protein>
<reference evidence="3 4" key="1">
    <citation type="submission" date="2018-06" db="EMBL/GenBank/DDBJ databases">
        <title>Genomic Encyclopedia of Type Strains, Phase IV (KMG-IV): sequencing the most valuable type-strain genomes for metagenomic binning, comparative biology and taxonomic classification.</title>
        <authorList>
            <person name="Goeker M."/>
        </authorList>
    </citation>
    <scope>NUCLEOTIDE SEQUENCE [LARGE SCALE GENOMIC DNA]</scope>
    <source>
        <strain evidence="3 4">DSM 25532</strain>
    </source>
</reference>
<comment type="caution">
    <text evidence="3">The sequence shown here is derived from an EMBL/GenBank/DDBJ whole genome shotgun (WGS) entry which is preliminary data.</text>
</comment>
<feature type="region of interest" description="Disordered" evidence="1">
    <location>
        <begin position="23"/>
        <end position="43"/>
    </location>
</feature>
<evidence type="ECO:0000313" key="4">
    <source>
        <dbReference type="Proteomes" id="UP000253426"/>
    </source>
</evidence>
<feature type="chain" id="PRO_5016834601" evidence="2">
    <location>
        <begin position="20"/>
        <end position="405"/>
    </location>
</feature>
<evidence type="ECO:0000313" key="3">
    <source>
        <dbReference type="EMBL" id="RBP35881.1"/>
    </source>
</evidence>
<dbReference type="AlphaFoldDB" id="A0A366H1W2"/>
<gene>
    <name evidence="3" type="ORF">DES53_11947</name>
</gene>
<dbReference type="OrthoDB" id="183012at2"/>
<accession>A0A366H1W2</accession>
<name>A0A366H1W2_9BACT</name>
<keyword evidence="2" id="KW-0732">Signal</keyword>
<evidence type="ECO:0000256" key="1">
    <source>
        <dbReference type="SAM" id="MobiDB-lite"/>
    </source>
</evidence>
<evidence type="ECO:0000256" key="2">
    <source>
        <dbReference type="SAM" id="SignalP"/>
    </source>
</evidence>
<proteinExistence type="predicted"/>
<dbReference type="RefSeq" id="WP_113962140.1">
    <property type="nucleotide sequence ID" value="NZ_QNRR01000019.1"/>
</dbReference>
<keyword evidence="4" id="KW-1185">Reference proteome</keyword>